<dbReference type="Proteomes" id="UP000005090">
    <property type="component" value="Chromosome"/>
</dbReference>
<dbReference type="InterPro" id="IPR012292">
    <property type="entry name" value="Globin/Proto"/>
</dbReference>
<organism evidence="6 7">
    <name type="scientific">Methylomicrobium album BG8</name>
    <dbReference type="NCBI Taxonomy" id="686340"/>
    <lineage>
        <taxon>Bacteria</taxon>
        <taxon>Pseudomonadati</taxon>
        <taxon>Pseudomonadota</taxon>
        <taxon>Gammaproteobacteria</taxon>
        <taxon>Methylococcales</taxon>
        <taxon>Methylococcaceae</taxon>
        <taxon>Methylomicrobium</taxon>
    </lineage>
</organism>
<dbReference type="GO" id="GO:0020037">
    <property type="term" value="F:heme binding"/>
    <property type="evidence" value="ECO:0007669"/>
    <property type="project" value="InterPro"/>
</dbReference>
<protein>
    <submittedName>
        <fullName evidence="6">Hemoglobin</fullName>
    </submittedName>
</protein>
<dbReference type="PANTHER" id="PTHR47366:SF1">
    <property type="entry name" value="TWO-ON-TWO HEMOGLOBIN-3"/>
    <property type="match status" value="1"/>
</dbReference>
<dbReference type="GO" id="GO:0019825">
    <property type="term" value="F:oxygen binding"/>
    <property type="evidence" value="ECO:0007669"/>
    <property type="project" value="InterPro"/>
</dbReference>
<comment type="similarity">
    <text evidence="5">Belongs to the truncated hemoglobin family. Group II subfamily.</text>
</comment>
<reference evidence="6 7" key="1">
    <citation type="journal article" date="2013" name="Genome Announc.">
        <title>Genome Sequence of the Obligate Gammaproteobacterial Methanotroph Methylomicrobium album Strain BG8.</title>
        <authorList>
            <person name="Kits K.D."/>
            <person name="Kalyuzhnaya M.G."/>
            <person name="Klotz M.G."/>
            <person name="Jetten M.S."/>
            <person name="Op den Camp H.J."/>
            <person name="Vuilleumier S."/>
            <person name="Bringel F."/>
            <person name="Dispirito A.A."/>
            <person name="Murrell J.C."/>
            <person name="Bruce D."/>
            <person name="Cheng J.F."/>
            <person name="Copeland A."/>
            <person name="Goodwin L."/>
            <person name="Hauser L."/>
            <person name="Lajus A."/>
            <person name="Land M.L."/>
            <person name="Lapidus A."/>
            <person name="Lucas S."/>
            <person name="Medigue C."/>
            <person name="Pitluck S."/>
            <person name="Woyke T."/>
            <person name="Zeytun A."/>
            <person name="Stein L.Y."/>
        </authorList>
    </citation>
    <scope>NUCLEOTIDE SEQUENCE [LARGE SCALE GENOMIC DNA]</scope>
    <source>
        <strain evidence="6 7">BG8</strain>
    </source>
</reference>
<evidence type="ECO:0000256" key="2">
    <source>
        <dbReference type="ARBA" id="ARBA00022617"/>
    </source>
</evidence>
<dbReference type="eggNOG" id="COG2346">
    <property type="taxonomic scope" value="Bacteria"/>
</dbReference>
<dbReference type="EMBL" id="CM001475">
    <property type="protein sequence ID" value="EIC28870.1"/>
    <property type="molecule type" value="Genomic_DNA"/>
</dbReference>
<dbReference type="AlphaFoldDB" id="H8GH79"/>
<proteinExistence type="inferred from homology"/>
<dbReference type="SUPFAM" id="SSF46458">
    <property type="entry name" value="Globin-like"/>
    <property type="match status" value="1"/>
</dbReference>
<dbReference type="Gene3D" id="1.10.490.10">
    <property type="entry name" value="Globins"/>
    <property type="match status" value="1"/>
</dbReference>
<name>H8GH79_METAL</name>
<gene>
    <name evidence="6" type="ORF">Metal_1051</name>
</gene>
<dbReference type="GO" id="GO:0046872">
    <property type="term" value="F:metal ion binding"/>
    <property type="evidence" value="ECO:0007669"/>
    <property type="project" value="UniProtKB-KW"/>
</dbReference>
<dbReference type="InterPro" id="IPR001486">
    <property type="entry name" value="Hemoglobin_trunc"/>
</dbReference>
<dbReference type="HOGENOM" id="CLU_103526_3_0_6"/>
<dbReference type="RefSeq" id="WP_005370274.1">
    <property type="nucleotide sequence ID" value="NZ_CM001475.1"/>
</dbReference>
<keyword evidence="2" id="KW-0349">Heme</keyword>
<dbReference type="Pfam" id="PF01152">
    <property type="entry name" value="Bac_globin"/>
    <property type="match status" value="1"/>
</dbReference>
<keyword evidence="7" id="KW-1185">Reference proteome</keyword>
<dbReference type="GO" id="GO:0005344">
    <property type="term" value="F:oxygen carrier activity"/>
    <property type="evidence" value="ECO:0007669"/>
    <property type="project" value="InterPro"/>
</dbReference>
<evidence type="ECO:0000256" key="4">
    <source>
        <dbReference type="ARBA" id="ARBA00023004"/>
    </source>
</evidence>
<dbReference type="InterPro" id="IPR044203">
    <property type="entry name" value="GlbO/GLB3-like"/>
</dbReference>
<sequence>MTTLTPYEAIGGEQAIRSLVDRFYFYMDILPEAQGIRAMHQPSLASARDKLFKFMSGWLGGPNLYMEEFGHPMLRARHFPFAIGEAERDQWMLCMNKALAEMIMDPQMRTHMQAALQHLATHMINQETERLP</sequence>
<accession>H8GH79</accession>
<evidence type="ECO:0000256" key="3">
    <source>
        <dbReference type="ARBA" id="ARBA00022723"/>
    </source>
</evidence>
<evidence type="ECO:0000313" key="6">
    <source>
        <dbReference type="EMBL" id="EIC28870.1"/>
    </source>
</evidence>
<evidence type="ECO:0000313" key="7">
    <source>
        <dbReference type="Proteomes" id="UP000005090"/>
    </source>
</evidence>
<dbReference type="InterPro" id="IPR009050">
    <property type="entry name" value="Globin-like_sf"/>
</dbReference>
<dbReference type="PANTHER" id="PTHR47366">
    <property type="entry name" value="TWO-ON-TWO HEMOGLOBIN-3"/>
    <property type="match status" value="1"/>
</dbReference>
<dbReference type="CDD" id="cd14773">
    <property type="entry name" value="TrHb2_PhHbO-like_O"/>
    <property type="match status" value="1"/>
</dbReference>
<keyword evidence="4" id="KW-0408">Iron</keyword>
<keyword evidence="1" id="KW-0813">Transport</keyword>
<dbReference type="STRING" id="686340.Metal_1051"/>
<keyword evidence="3" id="KW-0479">Metal-binding</keyword>
<evidence type="ECO:0000256" key="5">
    <source>
        <dbReference type="ARBA" id="ARBA00034496"/>
    </source>
</evidence>
<evidence type="ECO:0000256" key="1">
    <source>
        <dbReference type="ARBA" id="ARBA00022448"/>
    </source>
</evidence>